<keyword evidence="3" id="KW-0804">Transcription</keyword>
<organism evidence="7 8">
    <name type="scientific">Marasmiellus scandens</name>
    <dbReference type="NCBI Taxonomy" id="2682957"/>
    <lineage>
        <taxon>Eukaryota</taxon>
        <taxon>Fungi</taxon>
        <taxon>Dikarya</taxon>
        <taxon>Basidiomycota</taxon>
        <taxon>Agaricomycotina</taxon>
        <taxon>Agaricomycetes</taxon>
        <taxon>Agaricomycetidae</taxon>
        <taxon>Agaricales</taxon>
        <taxon>Marasmiineae</taxon>
        <taxon>Omphalotaceae</taxon>
        <taxon>Marasmiellus</taxon>
    </lineage>
</organism>
<dbReference type="PANTHER" id="PTHR22970:SF14">
    <property type="entry name" value="AT-RICH INTERACTIVE DOMAIN-CONTAINING PROTEIN 2"/>
    <property type="match status" value="1"/>
</dbReference>
<dbReference type="EMBL" id="JBANRG010000006">
    <property type="protein sequence ID" value="KAK7465397.1"/>
    <property type="molecule type" value="Genomic_DNA"/>
</dbReference>
<evidence type="ECO:0000256" key="3">
    <source>
        <dbReference type="ARBA" id="ARBA00023163"/>
    </source>
</evidence>
<reference evidence="7 8" key="1">
    <citation type="submission" date="2024-01" db="EMBL/GenBank/DDBJ databases">
        <title>A draft genome for the cacao thread blight pathogen Marasmiellus scandens.</title>
        <authorList>
            <person name="Baruah I.K."/>
            <person name="Leung J."/>
            <person name="Bukari Y."/>
            <person name="Amoako-Attah I."/>
            <person name="Meinhardt L.W."/>
            <person name="Bailey B.A."/>
            <person name="Cohen S.P."/>
        </authorList>
    </citation>
    <scope>NUCLEOTIDE SEQUENCE [LARGE SCALE GENOMIC DNA]</scope>
    <source>
        <strain evidence="7 8">GH-19</strain>
    </source>
</reference>
<evidence type="ECO:0000256" key="2">
    <source>
        <dbReference type="ARBA" id="ARBA00023015"/>
    </source>
</evidence>
<keyword evidence="1" id="KW-0156">Chromatin regulator</keyword>
<sequence>MSTSYARAGSTSFYRSTYTQPARAPVVTDDYERWYTEPSHSNRMALSLLSGMDNEIGWALDRLCRLSHNDQFSLRATPGLLDGLFEWPEWFVRRGYKESTDLQSLFSPSPLLLERRHHALESLFVLRNAALQENNQADLATYSRTMPFILDSLHNLNLDLDENGEFLLHTVDLFHAVAGDLILPPKTSPRRSPLQPLLRLVSQTSNRSLIISALVALTLLFSNTQNSSHLSSDSPALTASIRYLPLFVDKTLLDVSLNYLYVHLSNNAMAKAFLHHPDMPSVLRVLVSLLVYEQIEETVTVDISGAIHTVPSTIVSVRNHELSASELESLIETPEPQRCYDWMKCMFVPKPDVEVTQVDFWTLYKETFEPYQDRFPILAASDVIKNVNLVFSQAQAMVTPGPPQRFIVRGVDRRKDVVVAEKLKCQWDRSQCPVPAFSLPQELQEHLAQHLDSIDASEVDCLWFSCSQRGMSKSAMASHLLTHFWSPQSPERHPSQSDTITLSSPDAPYPDQTPTRRRPPLPRSTILHYKRPIADPPSSSLTALLCIRILFRMSFASAEEAPRVDADHFGFPGVVEDMGENDITEHTDEAGLEAERRGRRAFAAVRQLMEKVQIKDENLMGWIAEMTDESSFSSTPA</sequence>
<evidence type="ECO:0000256" key="4">
    <source>
        <dbReference type="ARBA" id="ARBA00023242"/>
    </source>
</evidence>
<accession>A0ABR1JSU2</accession>
<protein>
    <submittedName>
        <fullName evidence="7">Chromatin structure-remodeling complex protein rsc9</fullName>
    </submittedName>
</protein>
<dbReference type="Proteomes" id="UP001498398">
    <property type="component" value="Unassembled WGS sequence"/>
</dbReference>
<feature type="region of interest" description="Disordered" evidence="5">
    <location>
        <begin position="487"/>
        <end position="523"/>
    </location>
</feature>
<dbReference type="InterPro" id="IPR052406">
    <property type="entry name" value="Chromatin_Remodeling_Comp"/>
</dbReference>
<keyword evidence="2" id="KW-0805">Transcription regulation</keyword>
<dbReference type="PROSITE" id="PS51526">
    <property type="entry name" value="RFX_DBD"/>
    <property type="match status" value="1"/>
</dbReference>
<evidence type="ECO:0000313" key="7">
    <source>
        <dbReference type="EMBL" id="KAK7465397.1"/>
    </source>
</evidence>
<dbReference type="InterPro" id="IPR003150">
    <property type="entry name" value="DNA-bd_RFX"/>
</dbReference>
<keyword evidence="8" id="KW-1185">Reference proteome</keyword>
<evidence type="ECO:0000313" key="8">
    <source>
        <dbReference type="Proteomes" id="UP001498398"/>
    </source>
</evidence>
<comment type="caution">
    <text evidence="7">The sequence shown here is derived from an EMBL/GenBank/DDBJ whole genome shotgun (WGS) entry which is preliminary data.</text>
</comment>
<dbReference type="PANTHER" id="PTHR22970">
    <property type="entry name" value="AT-RICH INTERACTIVE DOMAIN-CONTAINING PROTEIN 2"/>
    <property type="match status" value="1"/>
</dbReference>
<evidence type="ECO:0000256" key="1">
    <source>
        <dbReference type="ARBA" id="ARBA00022853"/>
    </source>
</evidence>
<evidence type="ECO:0000256" key="5">
    <source>
        <dbReference type="SAM" id="MobiDB-lite"/>
    </source>
</evidence>
<proteinExistence type="predicted"/>
<evidence type="ECO:0000259" key="6">
    <source>
        <dbReference type="PROSITE" id="PS51526"/>
    </source>
</evidence>
<gene>
    <name evidence="7" type="primary">RSC9</name>
    <name evidence="7" type="ORF">VKT23_005375</name>
</gene>
<keyword evidence="4" id="KW-0539">Nucleus</keyword>
<name>A0ABR1JSU2_9AGAR</name>
<feature type="domain" description="RFX-type winged-helix" evidence="6">
    <location>
        <begin position="339"/>
        <end position="415"/>
    </location>
</feature>
<dbReference type="Gene3D" id="3.30.160.60">
    <property type="entry name" value="Classic Zinc Finger"/>
    <property type="match status" value="1"/>
</dbReference>